<accession>A0AAD8M7U1</accession>
<organism evidence="3 4">
    <name type="scientific">Heracleum sosnowskyi</name>
    <dbReference type="NCBI Taxonomy" id="360622"/>
    <lineage>
        <taxon>Eukaryota</taxon>
        <taxon>Viridiplantae</taxon>
        <taxon>Streptophyta</taxon>
        <taxon>Embryophyta</taxon>
        <taxon>Tracheophyta</taxon>
        <taxon>Spermatophyta</taxon>
        <taxon>Magnoliopsida</taxon>
        <taxon>eudicotyledons</taxon>
        <taxon>Gunneridae</taxon>
        <taxon>Pentapetalae</taxon>
        <taxon>asterids</taxon>
        <taxon>campanulids</taxon>
        <taxon>Apiales</taxon>
        <taxon>Apiaceae</taxon>
        <taxon>Apioideae</taxon>
        <taxon>apioid superclade</taxon>
        <taxon>Tordylieae</taxon>
        <taxon>Tordyliinae</taxon>
        <taxon>Heracleum</taxon>
    </lineage>
</organism>
<evidence type="ECO:0000313" key="3">
    <source>
        <dbReference type="EMBL" id="KAK1365370.1"/>
    </source>
</evidence>
<protein>
    <recommendedName>
        <fullName evidence="2">VIN3-like C-terminal domain-containing protein</fullName>
    </recommendedName>
</protein>
<sequence length="116" mass="13067">MLGVCRLYLSEHLFFLFFWACSRDDDAVSHDNQGNGGGMISRKRAAFIQTLIDDPSSLTGQLVDSFSNMVSNKRARNGFCNIPLPRYHVHRGSDSVYMDNMKLVDNFLGFLGTRIA</sequence>
<dbReference type="PANTHER" id="PTHR46286">
    <property type="entry name" value="VIN3-LIKE PROTEIN 2-RELATED"/>
    <property type="match status" value="1"/>
</dbReference>
<feature type="chain" id="PRO_5042072674" description="VIN3-like C-terminal domain-containing protein" evidence="1">
    <location>
        <begin position="28"/>
        <end position="116"/>
    </location>
</feature>
<dbReference type="InterPro" id="IPR056990">
    <property type="entry name" value="VIN3-like_C"/>
</dbReference>
<dbReference type="InterPro" id="IPR044514">
    <property type="entry name" value="VIN3-like"/>
</dbReference>
<gene>
    <name evidence="3" type="ORF">POM88_040931</name>
</gene>
<proteinExistence type="predicted"/>
<keyword evidence="1" id="KW-0732">Signal</keyword>
<dbReference type="Pfam" id="PF23380">
    <property type="entry name" value="VIN3_C"/>
    <property type="match status" value="1"/>
</dbReference>
<dbReference type="GO" id="GO:0010048">
    <property type="term" value="P:vernalization response"/>
    <property type="evidence" value="ECO:0007669"/>
    <property type="project" value="InterPro"/>
</dbReference>
<dbReference type="GO" id="GO:0040029">
    <property type="term" value="P:epigenetic regulation of gene expression"/>
    <property type="evidence" value="ECO:0007669"/>
    <property type="project" value="InterPro"/>
</dbReference>
<evidence type="ECO:0000256" key="1">
    <source>
        <dbReference type="SAM" id="SignalP"/>
    </source>
</evidence>
<feature type="domain" description="VIN3-like C-terminal" evidence="2">
    <location>
        <begin position="46"/>
        <end position="74"/>
    </location>
</feature>
<dbReference type="AlphaFoldDB" id="A0AAD8M7U1"/>
<keyword evidence="4" id="KW-1185">Reference proteome</keyword>
<dbReference type="Proteomes" id="UP001237642">
    <property type="component" value="Unassembled WGS sequence"/>
</dbReference>
<dbReference type="EMBL" id="JAUIZM010000009">
    <property type="protein sequence ID" value="KAK1365370.1"/>
    <property type="molecule type" value="Genomic_DNA"/>
</dbReference>
<reference evidence="3" key="1">
    <citation type="submission" date="2023-02" db="EMBL/GenBank/DDBJ databases">
        <title>Genome of toxic invasive species Heracleum sosnowskyi carries increased number of genes despite the absence of recent whole-genome duplications.</title>
        <authorList>
            <person name="Schelkunov M."/>
            <person name="Shtratnikova V."/>
            <person name="Makarenko M."/>
            <person name="Klepikova A."/>
            <person name="Omelchenko D."/>
            <person name="Novikova G."/>
            <person name="Obukhova E."/>
            <person name="Bogdanov V."/>
            <person name="Penin A."/>
            <person name="Logacheva M."/>
        </authorList>
    </citation>
    <scope>NUCLEOTIDE SEQUENCE</scope>
    <source>
        <strain evidence="3">Hsosn_3</strain>
        <tissue evidence="3">Leaf</tissue>
    </source>
</reference>
<reference evidence="3" key="2">
    <citation type="submission" date="2023-05" db="EMBL/GenBank/DDBJ databases">
        <authorList>
            <person name="Schelkunov M.I."/>
        </authorList>
    </citation>
    <scope>NUCLEOTIDE SEQUENCE</scope>
    <source>
        <strain evidence="3">Hsosn_3</strain>
        <tissue evidence="3">Leaf</tissue>
    </source>
</reference>
<evidence type="ECO:0000313" key="4">
    <source>
        <dbReference type="Proteomes" id="UP001237642"/>
    </source>
</evidence>
<comment type="caution">
    <text evidence="3">The sequence shown here is derived from an EMBL/GenBank/DDBJ whole genome shotgun (WGS) entry which is preliminary data.</text>
</comment>
<name>A0AAD8M7U1_9APIA</name>
<dbReference type="PANTHER" id="PTHR46286:SF1">
    <property type="entry name" value="VIN3-LIKE PROTEIN 1"/>
    <property type="match status" value="1"/>
</dbReference>
<feature type="signal peptide" evidence="1">
    <location>
        <begin position="1"/>
        <end position="27"/>
    </location>
</feature>
<evidence type="ECO:0000259" key="2">
    <source>
        <dbReference type="Pfam" id="PF23380"/>
    </source>
</evidence>